<evidence type="ECO:0000256" key="8">
    <source>
        <dbReference type="SAM" id="Phobius"/>
    </source>
</evidence>
<dbReference type="GO" id="GO:0016763">
    <property type="term" value="F:pentosyltransferase activity"/>
    <property type="evidence" value="ECO:0007669"/>
    <property type="project" value="TreeGrafter"/>
</dbReference>
<feature type="transmembrane region" description="Helical" evidence="8">
    <location>
        <begin position="145"/>
        <end position="164"/>
    </location>
</feature>
<evidence type="ECO:0000256" key="2">
    <source>
        <dbReference type="ARBA" id="ARBA00022475"/>
    </source>
</evidence>
<feature type="transmembrane region" description="Helical" evidence="8">
    <location>
        <begin position="39"/>
        <end position="59"/>
    </location>
</feature>
<keyword evidence="2" id="KW-1003">Cell membrane</keyword>
<evidence type="ECO:0000256" key="5">
    <source>
        <dbReference type="ARBA" id="ARBA00022692"/>
    </source>
</evidence>
<dbReference type="Proteomes" id="UP000199263">
    <property type="component" value="Unassembled WGS sequence"/>
</dbReference>
<feature type="transmembrane region" description="Helical" evidence="8">
    <location>
        <begin position="252"/>
        <end position="285"/>
    </location>
</feature>
<dbReference type="InterPro" id="IPR038731">
    <property type="entry name" value="RgtA/B/C-like"/>
</dbReference>
<dbReference type="STRING" id="119641.SAMN05421842_1036"/>
<feature type="domain" description="Glycosyltransferase RgtA/B/C/D-like" evidence="9">
    <location>
        <begin position="156"/>
        <end position="308"/>
    </location>
</feature>
<protein>
    <submittedName>
        <fullName evidence="10">Dolichyl-phosphate-mannose-protein mannosyltransferase</fullName>
    </submittedName>
</protein>
<feature type="transmembrane region" description="Helical" evidence="8">
    <location>
        <begin position="176"/>
        <end position="197"/>
    </location>
</feature>
<keyword evidence="4 10" id="KW-0808">Transferase</keyword>
<dbReference type="EMBL" id="FOMG01000003">
    <property type="protein sequence ID" value="SFC37274.1"/>
    <property type="molecule type" value="Genomic_DNA"/>
</dbReference>
<dbReference type="RefSeq" id="WP_090088609.1">
    <property type="nucleotide sequence ID" value="NZ_FOMG01000003.1"/>
</dbReference>
<keyword evidence="7 8" id="KW-0472">Membrane</keyword>
<keyword evidence="6 8" id="KW-1133">Transmembrane helix</keyword>
<dbReference type="GO" id="GO:0009103">
    <property type="term" value="P:lipopolysaccharide biosynthetic process"/>
    <property type="evidence" value="ECO:0007669"/>
    <property type="project" value="UniProtKB-ARBA"/>
</dbReference>
<sequence>MKIQTMRLKDRFKIKNNKQNHIKNNNKYFEMKFSKFMVYYLRIIITIITLAAIGELGYYTLFKKSFLNIGLISLYIVLSSITYFVIKKKVNKRIMISLMLFIGLVLRIIWTFSLTNVPVSDFSQAYKAAISINNGDYSPMMGTSYFGRFPHLTILILYFSRMILIFKENSLIAIKIMNIIFSTSTILLIYLILNEVFKEYKTIVIGTFISAIMPASILYTPVYCSENIAIPFYLASLYCFILVMNKKKKDKLLIVSGILLFIGHLFRMVAQIIVIGYILYIIIYYRKSVVNKFKNTCYILCSFIIPFIIISNLLVSVGITDQKLWNGSEPHVTSMLKGSNIENFGQWNEGDAKFINENLKNREYLEITSKNKIIDRYMNTNIIKTSIFIIGKISMQWCEGDSGGAFWAQLNLDNDKYKIDIYNKGNIWYQIFHVLLLIGVLKGLFNKKMYLENKIINIFYIIFCGYGLTFLILESQSRYAFIINWNLLILSLTSIQTSSKDVLPVTDRQNLIANK</sequence>
<gene>
    <name evidence="10" type="ORF">SAMN05421842_1036</name>
</gene>
<evidence type="ECO:0000259" key="9">
    <source>
        <dbReference type="Pfam" id="PF13231"/>
    </source>
</evidence>
<evidence type="ECO:0000256" key="1">
    <source>
        <dbReference type="ARBA" id="ARBA00004651"/>
    </source>
</evidence>
<keyword evidence="3 10" id="KW-0328">Glycosyltransferase</keyword>
<feature type="transmembrane region" description="Helical" evidence="8">
    <location>
        <begin position="65"/>
        <end position="86"/>
    </location>
</feature>
<accession>A0A1I1ILV3</accession>
<dbReference type="Pfam" id="PF13231">
    <property type="entry name" value="PMT_2"/>
    <property type="match status" value="1"/>
</dbReference>
<reference evidence="10 11" key="1">
    <citation type="submission" date="2016-10" db="EMBL/GenBank/DDBJ databases">
        <authorList>
            <person name="de Groot N.N."/>
        </authorList>
    </citation>
    <scope>NUCLEOTIDE SEQUENCE [LARGE SCALE GENOMIC DNA]</scope>
    <source>
        <strain evidence="10 11">DSM 12992</strain>
    </source>
</reference>
<comment type="subcellular location">
    <subcellularLocation>
        <location evidence="1">Cell membrane</location>
        <topology evidence="1">Multi-pass membrane protein</topology>
    </subcellularLocation>
</comment>
<feature type="transmembrane region" description="Helical" evidence="8">
    <location>
        <begin position="228"/>
        <end position="246"/>
    </location>
</feature>
<evidence type="ECO:0000313" key="10">
    <source>
        <dbReference type="EMBL" id="SFC37274.1"/>
    </source>
</evidence>
<evidence type="ECO:0000256" key="3">
    <source>
        <dbReference type="ARBA" id="ARBA00022676"/>
    </source>
</evidence>
<evidence type="ECO:0000256" key="4">
    <source>
        <dbReference type="ARBA" id="ARBA00022679"/>
    </source>
</evidence>
<evidence type="ECO:0000256" key="7">
    <source>
        <dbReference type="ARBA" id="ARBA00023136"/>
    </source>
</evidence>
<dbReference type="InterPro" id="IPR050297">
    <property type="entry name" value="LipidA_mod_glycosyltrf_83"/>
</dbReference>
<organism evidence="10 11">
    <name type="scientific">Clostridium uliginosum</name>
    <dbReference type="NCBI Taxonomy" id="119641"/>
    <lineage>
        <taxon>Bacteria</taxon>
        <taxon>Bacillati</taxon>
        <taxon>Bacillota</taxon>
        <taxon>Clostridia</taxon>
        <taxon>Eubacteriales</taxon>
        <taxon>Clostridiaceae</taxon>
        <taxon>Clostridium</taxon>
    </lineage>
</organism>
<feature type="transmembrane region" description="Helical" evidence="8">
    <location>
        <begin position="93"/>
        <end position="112"/>
    </location>
</feature>
<dbReference type="GO" id="GO:0005886">
    <property type="term" value="C:plasma membrane"/>
    <property type="evidence" value="ECO:0007669"/>
    <property type="project" value="UniProtKB-SubCell"/>
</dbReference>
<name>A0A1I1ILV3_9CLOT</name>
<feature type="transmembrane region" description="Helical" evidence="8">
    <location>
        <begin position="457"/>
        <end position="473"/>
    </location>
</feature>
<feature type="transmembrane region" description="Helical" evidence="8">
    <location>
        <begin position="427"/>
        <end position="445"/>
    </location>
</feature>
<keyword evidence="5 8" id="KW-0812">Transmembrane</keyword>
<keyword evidence="11" id="KW-1185">Reference proteome</keyword>
<dbReference type="PANTHER" id="PTHR33908">
    <property type="entry name" value="MANNOSYLTRANSFERASE YKCB-RELATED"/>
    <property type="match status" value="1"/>
</dbReference>
<feature type="transmembrane region" description="Helical" evidence="8">
    <location>
        <begin position="203"/>
        <end position="221"/>
    </location>
</feature>
<proteinExistence type="predicted"/>
<evidence type="ECO:0000256" key="6">
    <source>
        <dbReference type="ARBA" id="ARBA00022989"/>
    </source>
</evidence>
<evidence type="ECO:0000313" key="11">
    <source>
        <dbReference type="Proteomes" id="UP000199263"/>
    </source>
</evidence>
<dbReference type="PANTHER" id="PTHR33908:SF11">
    <property type="entry name" value="MEMBRANE PROTEIN"/>
    <property type="match status" value="1"/>
</dbReference>
<dbReference type="OrthoDB" id="2787520at2"/>
<feature type="transmembrane region" description="Helical" evidence="8">
    <location>
        <begin position="297"/>
        <end position="319"/>
    </location>
</feature>
<dbReference type="AlphaFoldDB" id="A0A1I1ILV3"/>